<keyword evidence="2" id="KW-0378">Hydrolase</keyword>
<dbReference type="PRINTS" id="PR00111">
    <property type="entry name" value="ABHYDROLASE"/>
</dbReference>
<protein>
    <submittedName>
        <fullName evidence="2">Alpha/beta hydrolase</fullName>
    </submittedName>
</protein>
<dbReference type="EMBL" id="CP042266">
    <property type="protein sequence ID" value="QDY77079.1"/>
    <property type="molecule type" value="Genomic_DNA"/>
</dbReference>
<accession>A0A5B8II93</accession>
<dbReference type="GO" id="GO:0016787">
    <property type="term" value="F:hydrolase activity"/>
    <property type="evidence" value="ECO:0007669"/>
    <property type="project" value="UniProtKB-KW"/>
</dbReference>
<dbReference type="Pfam" id="PF00561">
    <property type="entry name" value="Abhydrolase_1"/>
    <property type="match status" value="1"/>
</dbReference>
<gene>
    <name evidence="2" type="ORF">FQU76_11760</name>
</gene>
<name>A0A5B8II93_9ACTN</name>
<dbReference type="Gene3D" id="3.40.50.1820">
    <property type="entry name" value="alpha/beta hydrolase"/>
    <property type="match status" value="1"/>
</dbReference>
<dbReference type="AlphaFoldDB" id="A0A5B8II93"/>
<evidence type="ECO:0000259" key="1">
    <source>
        <dbReference type="Pfam" id="PF00561"/>
    </source>
</evidence>
<dbReference type="PANTHER" id="PTHR43798">
    <property type="entry name" value="MONOACYLGLYCEROL LIPASE"/>
    <property type="match status" value="1"/>
</dbReference>
<dbReference type="KEGG" id="sqz:FQU76_11760"/>
<proteinExistence type="predicted"/>
<feature type="domain" description="AB hydrolase-1" evidence="1">
    <location>
        <begin position="21"/>
        <end position="252"/>
    </location>
</feature>
<reference evidence="2 3" key="1">
    <citation type="submission" date="2019-07" db="EMBL/GenBank/DDBJ databases">
        <authorList>
            <person name="Zhu P."/>
        </authorList>
    </citation>
    <scope>NUCLEOTIDE SEQUENCE [LARGE SCALE GENOMIC DNA]</scope>
    <source>
        <strain evidence="2 3">SSL-25</strain>
    </source>
</reference>
<dbReference type="InterPro" id="IPR029058">
    <property type="entry name" value="AB_hydrolase_fold"/>
</dbReference>
<evidence type="ECO:0000313" key="3">
    <source>
        <dbReference type="Proteomes" id="UP000320580"/>
    </source>
</evidence>
<dbReference type="InterPro" id="IPR050266">
    <property type="entry name" value="AB_hydrolase_sf"/>
</dbReference>
<dbReference type="Proteomes" id="UP000320580">
    <property type="component" value="Chromosome"/>
</dbReference>
<organism evidence="2 3">
    <name type="scientific">Streptomyces qinzhouensis</name>
    <dbReference type="NCBI Taxonomy" id="2599401"/>
    <lineage>
        <taxon>Bacteria</taxon>
        <taxon>Bacillati</taxon>
        <taxon>Actinomycetota</taxon>
        <taxon>Actinomycetes</taxon>
        <taxon>Kitasatosporales</taxon>
        <taxon>Streptomycetaceae</taxon>
        <taxon>Streptomyces</taxon>
    </lineage>
</organism>
<keyword evidence="3" id="KW-1185">Reference proteome</keyword>
<dbReference type="OrthoDB" id="3400345at2"/>
<dbReference type="SUPFAM" id="SSF53474">
    <property type="entry name" value="alpha/beta-Hydrolases"/>
    <property type="match status" value="1"/>
</dbReference>
<dbReference type="InterPro" id="IPR000073">
    <property type="entry name" value="AB_hydrolase_1"/>
</dbReference>
<evidence type="ECO:0000313" key="2">
    <source>
        <dbReference type="EMBL" id="QDY77079.1"/>
    </source>
</evidence>
<sequence>MPQVTLDQGTIHYRDTGEGEPVLLLHGYLMGSRLWDPVVERLAPDFRCITPDLPLGAHRTPMNPGADLSLAGLARLVADLIAALDLPRVTLVGNDLGTAIAQLVAARHPERIGRLVLTNGECFDNCPSPWFRSLEPASRVPGLLAVVFLALRLRAVRRMPFAFGLLTKGALPHDLIDDWLGAFFADPGVRRDCVKVTRGIVPTVLTEPAERLAFFDRPTLLAFAREDRLFPYAHGERLAAIVPGARLETILASRTWLMRDQPALLAGLIEDFIRDNPA</sequence>
<dbReference type="RefSeq" id="WP_146480365.1">
    <property type="nucleotide sequence ID" value="NZ_CP042266.1"/>
</dbReference>